<dbReference type="GO" id="GO:0033539">
    <property type="term" value="P:fatty acid beta-oxidation using acyl-CoA dehydrogenase"/>
    <property type="evidence" value="ECO:0007669"/>
    <property type="project" value="TreeGrafter"/>
</dbReference>
<dbReference type="Pfam" id="PF02771">
    <property type="entry name" value="Acyl-CoA_dh_N"/>
    <property type="match status" value="1"/>
</dbReference>
<feature type="domain" description="Acyl-CoA dehydrogenase/oxidase C-terminal" evidence="12">
    <location>
        <begin position="256"/>
        <end position="403"/>
    </location>
</feature>
<evidence type="ECO:0000256" key="4">
    <source>
        <dbReference type="ARBA" id="ARBA00022630"/>
    </source>
</evidence>
<keyword evidence="4 11" id="KW-0285">Flavoprotein</keyword>
<dbReference type="Gene3D" id="1.10.540.10">
    <property type="entry name" value="Acyl-CoA dehydrogenase/oxidase, N-terminal domain"/>
    <property type="match status" value="1"/>
</dbReference>
<evidence type="ECO:0000313" key="15">
    <source>
        <dbReference type="EMBL" id="TCW26798.1"/>
    </source>
</evidence>
<dbReference type="PANTHER" id="PTHR48083">
    <property type="entry name" value="MEDIUM-CHAIN SPECIFIC ACYL-COA DEHYDROGENASE, MITOCHONDRIAL-RELATED"/>
    <property type="match status" value="1"/>
</dbReference>
<evidence type="ECO:0000256" key="10">
    <source>
        <dbReference type="ARBA" id="ARBA00052546"/>
    </source>
</evidence>
<dbReference type="AlphaFoldDB" id="A0A4R3ZZZ4"/>
<dbReference type="PANTHER" id="PTHR48083:SF20">
    <property type="entry name" value="LONG-CHAIN SPECIFIC ACYL-COA DEHYDROGENASE, MITOCHONDRIAL"/>
    <property type="match status" value="1"/>
</dbReference>
<dbReference type="InterPro" id="IPR046373">
    <property type="entry name" value="Acyl-CoA_Oxase/DH_mid-dom_sf"/>
</dbReference>
<comment type="caution">
    <text evidence="15">The sequence shown here is derived from an EMBL/GenBank/DDBJ whole genome shotgun (WGS) entry which is preliminary data.</text>
</comment>
<comment type="cofactor">
    <cofactor evidence="1 11">
        <name>FAD</name>
        <dbReference type="ChEBI" id="CHEBI:57692"/>
    </cofactor>
</comment>
<dbReference type="InterPro" id="IPR013786">
    <property type="entry name" value="AcylCoA_DH/ox_N"/>
</dbReference>
<evidence type="ECO:0000256" key="2">
    <source>
        <dbReference type="ARBA" id="ARBA00005102"/>
    </source>
</evidence>
<dbReference type="InterPro" id="IPR036250">
    <property type="entry name" value="AcylCo_DH-like_C"/>
</dbReference>
<comment type="pathway">
    <text evidence="2">Siderophore biosynthesis; mycobactin biosynthesis.</text>
</comment>
<evidence type="ECO:0000256" key="7">
    <source>
        <dbReference type="ARBA" id="ARBA00037085"/>
    </source>
</evidence>
<dbReference type="Gene3D" id="2.40.110.10">
    <property type="entry name" value="Butyryl-CoA Dehydrogenase, subunit A, domain 2"/>
    <property type="match status" value="1"/>
</dbReference>
<accession>A0A4R3ZZZ4</accession>
<dbReference type="FunFam" id="1.10.540.10:FF:000026">
    <property type="entry name" value="Acyl-CoA dehydrogenase medium chain"/>
    <property type="match status" value="1"/>
</dbReference>
<sequence>MVVLDKATPAPTSLWSRPVFEPAPFRSPWMTDDLDALRAHTRAFLEKETAPHLERWAEQGAVDREFWNKAGDAGLLCISIPEEYGGGGGSFAHEAVIAEEQTRALDDGWGNSVHSTIVAHYILQYGTQEQKQRWLPKLATGEMVGAIAMTEPGAGSDLQALRTTATRDGDDFVVNGSKTFISNGMHCDLLVIVARTGGEGAQGLSLLVAETPGLKGFNRGRKLDKIGLKYQDTMELFFDDMRVPVGNILGGEGQEGQGFIQLMQQLPQERLIIAVTAVAAAETAVRLATDYAKEREAFGKPILKFQNLRFELAECKTEALAARTLLDHCISLHLKGELDPATASMAKYFCTDKQCEIIDRCLQVFGGYGFMTEYPIARMYASARVQKIYGGTNEIMKELISRTL</sequence>
<dbReference type="GO" id="GO:0005737">
    <property type="term" value="C:cytoplasm"/>
    <property type="evidence" value="ECO:0007669"/>
    <property type="project" value="TreeGrafter"/>
</dbReference>
<dbReference type="Proteomes" id="UP000295805">
    <property type="component" value="Unassembled WGS sequence"/>
</dbReference>
<dbReference type="InterPro" id="IPR006091">
    <property type="entry name" value="Acyl-CoA_Oxase/DH_mid-dom"/>
</dbReference>
<organism evidence="15 16">
    <name type="scientific">Dietzia cinnamea</name>
    <dbReference type="NCBI Taxonomy" id="321318"/>
    <lineage>
        <taxon>Bacteria</taxon>
        <taxon>Bacillati</taxon>
        <taxon>Actinomycetota</taxon>
        <taxon>Actinomycetes</taxon>
        <taxon>Mycobacteriales</taxon>
        <taxon>Dietziaceae</taxon>
        <taxon>Dietzia</taxon>
    </lineage>
</organism>
<feature type="domain" description="Acyl-CoA oxidase/dehydrogenase middle" evidence="13">
    <location>
        <begin position="146"/>
        <end position="241"/>
    </location>
</feature>
<reference evidence="15 16" key="1">
    <citation type="submission" date="2019-03" db="EMBL/GenBank/DDBJ databases">
        <title>Root nodule microbial communities of legume samples collected from USA, Mexico and Botswana.</title>
        <authorList>
            <person name="Hirsch A."/>
        </authorList>
    </citation>
    <scope>NUCLEOTIDE SEQUENCE [LARGE SCALE GENOMIC DNA]</scope>
    <source>
        <strain evidence="15 16">55</strain>
    </source>
</reference>
<dbReference type="PROSITE" id="PS00072">
    <property type="entry name" value="ACYL_COA_DH_1"/>
    <property type="match status" value="1"/>
</dbReference>
<feature type="domain" description="Acyl-CoA dehydrogenase/oxidase N-terminal" evidence="14">
    <location>
        <begin position="31"/>
        <end position="142"/>
    </location>
</feature>
<comment type="catalytic activity">
    <reaction evidence="10">
        <text>a 2,3-saturated acyl-CoA + A = a 2,3-dehydroacyl-CoA + AH2</text>
        <dbReference type="Rhea" id="RHEA:48608"/>
        <dbReference type="ChEBI" id="CHEBI:13193"/>
        <dbReference type="ChEBI" id="CHEBI:17499"/>
        <dbReference type="ChEBI" id="CHEBI:60015"/>
        <dbReference type="ChEBI" id="CHEBI:65111"/>
    </reaction>
</comment>
<name>A0A4R3ZZZ4_9ACTN</name>
<evidence type="ECO:0000259" key="12">
    <source>
        <dbReference type="Pfam" id="PF00441"/>
    </source>
</evidence>
<evidence type="ECO:0000256" key="5">
    <source>
        <dbReference type="ARBA" id="ARBA00022827"/>
    </source>
</evidence>
<evidence type="ECO:0000259" key="14">
    <source>
        <dbReference type="Pfam" id="PF02771"/>
    </source>
</evidence>
<gene>
    <name evidence="15" type="ORF">EDD19_101216</name>
</gene>
<dbReference type="SUPFAM" id="SSF47203">
    <property type="entry name" value="Acyl-CoA dehydrogenase C-terminal domain-like"/>
    <property type="match status" value="1"/>
</dbReference>
<dbReference type="FunFam" id="2.40.110.10:FF:000002">
    <property type="entry name" value="Acyl-CoA dehydrogenase fadE12"/>
    <property type="match status" value="1"/>
</dbReference>
<dbReference type="InterPro" id="IPR009100">
    <property type="entry name" value="AcylCoA_DH/oxidase_NM_dom_sf"/>
</dbReference>
<dbReference type="FunFam" id="1.20.140.10:FF:000001">
    <property type="entry name" value="Acyl-CoA dehydrogenase"/>
    <property type="match status" value="1"/>
</dbReference>
<dbReference type="InterPro" id="IPR037069">
    <property type="entry name" value="AcylCoA_DH/ox_N_sf"/>
</dbReference>
<evidence type="ECO:0000313" key="16">
    <source>
        <dbReference type="Proteomes" id="UP000295805"/>
    </source>
</evidence>
<comment type="function">
    <text evidence="7">Catalyzes the dehydrogenation at the alpha-beta position of ACP-bound acyl chains. This results in the introduction of a double bond in the lipidic chain, which is further transferred to the epsilon-amino group of lysine residue in the mycobactin core by MbtK.</text>
</comment>
<evidence type="ECO:0000256" key="6">
    <source>
        <dbReference type="ARBA" id="ARBA00023002"/>
    </source>
</evidence>
<evidence type="ECO:0000256" key="3">
    <source>
        <dbReference type="ARBA" id="ARBA00009347"/>
    </source>
</evidence>
<dbReference type="Pfam" id="PF02770">
    <property type="entry name" value="Acyl-CoA_dh_M"/>
    <property type="match status" value="1"/>
</dbReference>
<dbReference type="Gene3D" id="1.20.140.10">
    <property type="entry name" value="Butyryl-CoA Dehydrogenase, subunit A, domain 3"/>
    <property type="match status" value="1"/>
</dbReference>
<evidence type="ECO:0000256" key="11">
    <source>
        <dbReference type="RuleBase" id="RU362125"/>
    </source>
</evidence>
<dbReference type="InterPro" id="IPR050741">
    <property type="entry name" value="Acyl-CoA_dehydrogenase"/>
</dbReference>
<dbReference type="GO" id="GO:0050660">
    <property type="term" value="F:flavin adenine dinucleotide binding"/>
    <property type="evidence" value="ECO:0007669"/>
    <property type="project" value="InterPro"/>
</dbReference>
<dbReference type="GO" id="GO:0003995">
    <property type="term" value="F:acyl-CoA dehydrogenase activity"/>
    <property type="evidence" value="ECO:0007669"/>
    <property type="project" value="InterPro"/>
</dbReference>
<evidence type="ECO:0000256" key="8">
    <source>
        <dbReference type="ARBA" id="ARBA00040394"/>
    </source>
</evidence>
<evidence type="ECO:0000259" key="13">
    <source>
        <dbReference type="Pfam" id="PF02770"/>
    </source>
</evidence>
<dbReference type="InterPro" id="IPR006089">
    <property type="entry name" value="Acyl-CoA_DH_CS"/>
</dbReference>
<evidence type="ECO:0000256" key="1">
    <source>
        <dbReference type="ARBA" id="ARBA00001974"/>
    </source>
</evidence>
<dbReference type="SUPFAM" id="SSF56645">
    <property type="entry name" value="Acyl-CoA dehydrogenase NM domain-like"/>
    <property type="match status" value="1"/>
</dbReference>
<protein>
    <recommendedName>
        <fullName evidence="8">Acyl-[acyl-carrier-protein] dehydrogenase MbtN</fullName>
    </recommendedName>
    <alternativeName>
        <fullName evidence="9">Mycobactin synthase protein N</fullName>
    </alternativeName>
</protein>
<proteinExistence type="inferred from homology"/>
<dbReference type="Pfam" id="PF00441">
    <property type="entry name" value="Acyl-CoA_dh_1"/>
    <property type="match status" value="1"/>
</dbReference>
<keyword evidence="5 11" id="KW-0274">FAD</keyword>
<dbReference type="InterPro" id="IPR009075">
    <property type="entry name" value="AcylCo_DH/oxidase_C"/>
</dbReference>
<keyword evidence="6 11" id="KW-0560">Oxidoreductase</keyword>
<comment type="similarity">
    <text evidence="3 11">Belongs to the acyl-CoA dehydrogenase family.</text>
</comment>
<evidence type="ECO:0000256" key="9">
    <source>
        <dbReference type="ARBA" id="ARBA00042660"/>
    </source>
</evidence>
<dbReference type="EMBL" id="SMCX01000001">
    <property type="protein sequence ID" value="TCW26798.1"/>
    <property type="molecule type" value="Genomic_DNA"/>
</dbReference>